<name>A0AA39ZIF5_9PEZI</name>
<accession>A0AA39ZIF5</accession>
<gene>
    <name evidence="1" type="ORF">QBC41DRAFT_384717</name>
</gene>
<organism evidence="1 2">
    <name type="scientific">Cercophora samala</name>
    <dbReference type="NCBI Taxonomy" id="330535"/>
    <lineage>
        <taxon>Eukaryota</taxon>
        <taxon>Fungi</taxon>
        <taxon>Dikarya</taxon>
        <taxon>Ascomycota</taxon>
        <taxon>Pezizomycotina</taxon>
        <taxon>Sordariomycetes</taxon>
        <taxon>Sordariomycetidae</taxon>
        <taxon>Sordariales</taxon>
        <taxon>Lasiosphaeriaceae</taxon>
        <taxon>Cercophora</taxon>
    </lineage>
</organism>
<keyword evidence="2" id="KW-1185">Reference proteome</keyword>
<evidence type="ECO:0000313" key="1">
    <source>
        <dbReference type="EMBL" id="KAK0671622.1"/>
    </source>
</evidence>
<comment type="caution">
    <text evidence="1">The sequence shown here is derived from an EMBL/GenBank/DDBJ whole genome shotgun (WGS) entry which is preliminary data.</text>
</comment>
<protein>
    <submittedName>
        <fullName evidence="1">Uncharacterized protein</fullName>
    </submittedName>
</protein>
<dbReference type="Proteomes" id="UP001174997">
    <property type="component" value="Unassembled WGS sequence"/>
</dbReference>
<dbReference type="EMBL" id="JAULSY010000019">
    <property type="protein sequence ID" value="KAK0671622.1"/>
    <property type="molecule type" value="Genomic_DNA"/>
</dbReference>
<reference evidence="1" key="1">
    <citation type="submission" date="2023-06" db="EMBL/GenBank/DDBJ databases">
        <title>Genome-scale phylogeny and comparative genomics of the fungal order Sordariales.</title>
        <authorList>
            <consortium name="Lawrence Berkeley National Laboratory"/>
            <person name="Hensen N."/>
            <person name="Bonometti L."/>
            <person name="Westerberg I."/>
            <person name="Brannstrom I.O."/>
            <person name="Guillou S."/>
            <person name="Cros-Aarteil S."/>
            <person name="Calhoun S."/>
            <person name="Haridas S."/>
            <person name="Kuo A."/>
            <person name="Mondo S."/>
            <person name="Pangilinan J."/>
            <person name="Riley R."/>
            <person name="Labutti K."/>
            <person name="Andreopoulos B."/>
            <person name="Lipzen A."/>
            <person name="Chen C."/>
            <person name="Yanf M."/>
            <person name="Daum C."/>
            <person name="Ng V."/>
            <person name="Clum A."/>
            <person name="Steindorff A."/>
            <person name="Ohm R."/>
            <person name="Martin F."/>
            <person name="Silar P."/>
            <person name="Natvig D."/>
            <person name="Lalanne C."/>
            <person name="Gautier V."/>
            <person name="Ament-Velasquez S.L."/>
            <person name="Kruys A."/>
            <person name="Hutchinson M.I."/>
            <person name="Powell A.J."/>
            <person name="Barry K."/>
            <person name="Miller A.N."/>
            <person name="Grigoriev I.V."/>
            <person name="Debuchy R."/>
            <person name="Gladieux P."/>
            <person name="Thoren M.H."/>
            <person name="Johannesson H."/>
        </authorList>
    </citation>
    <scope>NUCLEOTIDE SEQUENCE</scope>
    <source>
        <strain evidence="1">CBS 307.81</strain>
    </source>
</reference>
<dbReference type="AlphaFoldDB" id="A0AA39ZIF5"/>
<evidence type="ECO:0000313" key="2">
    <source>
        <dbReference type="Proteomes" id="UP001174997"/>
    </source>
</evidence>
<proteinExistence type="predicted"/>
<sequence>MSPPLPALSTTPVRHPSSCCSVSLPLISLLNTLLPTPPRLTLSIGSGHGLLEALLLHHYPTRSRSFYGVEVSAPTPVNLFLAEQNTLTVAGTWGMVDDGLLAEADGLMFVYPRQPSLARAYLEKWKGEVVVWIGPRADIEEFGPVFEKWGGGKEGKDMGAGMVDEGEGVWVYRGR</sequence>